<evidence type="ECO:0000313" key="3">
    <source>
        <dbReference type="Proteomes" id="UP000696573"/>
    </source>
</evidence>
<dbReference type="OrthoDB" id="5357734at2759"/>
<comment type="caution">
    <text evidence="2">The sequence shown here is derived from an EMBL/GenBank/DDBJ whole genome shotgun (WGS) entry which is preliminary data.</text>
</comment>
<name>A0A9N9YKN6_9HYPO</name>
<sequence>MSTTFVTAGFDVSCTKGGQDYDMNLKTGANATIGSLLISSNSIYEPGVITVMTTYKADSADNGKLVNSQVRVYKSAELAIMGSGLMAHTYRNFTDDELGSKSMRWIDPTPAILDAVREVTFRTAVAFSDPSSQQIVQGSQLRTTTKYKINMKFFGGTLAITLFSTLAVVILFHGFWRLGRPVSMSPLEIATAFQAPITKGAVSMASDADDIAKQIGRREVRYRDVYLPDGTQSRAITSNESTA</sequence>
<dbReference type="AlphaFoldDB" id="A0A9N9YKN6"/>
<evidence type="ECO:0000256" key="1">
    <source>
        <dbReference type="SAM" id="Phobius"/>
    </source>
</evidence>
<dbReference type="Proteomes" id="UP000696573">
    <property type="component" value="Unassembled WGS sequence"/>
</dbReference>
<keyword evidence="3" id="KW-1185">Reference proteome</keyword>
<keyword evidence="1" id="KW-0812">Transmembrane</keyword>
<reference evidence="2" key="1">
    <citation type="submission" date="2021-10" db="EMBL/GenBank/DDBJ databases">
        <authorList>
            <person name="Piombo E."/>
        </authorList>
    </citation>
    <scope>NUCLEOTIDE SEQUENCE</scope>
</reference>
<protein>
    <submittedName>
        <fullName evidence="2">Uncharacterized protein</fullName>
    </submittedName>
</protein>
<evidence type="ECO:0000313" key="2">
    <source>
        <dbReference type="EMBL" id="CAH0027488.1"/>
    </source>
</evidence>
<dbReference type="EMBL" id="CABFNQ020000728">
    <property type="protein sequence ID" value="CAH0027488.1"/>
    <property type="molecule type" value="Genomic_DNA"/>
</dbReference>
<gene>
    <name evidence="2" type="ORF">CRHIZ90672A_00015668</name>
</gene>
<dbReference type="PANTHER" id="PTHR37576:SF2">
    <property type="entry name" value="DEFECT AT LOW TEMPERATURE PROTEIN 1"/>
    <property type="match status" value="1"/>
</dbReference>
<dbReference type="PANTHER" id="PTHR37576">
    <property type="entry name" value="DEFECT AT LOW TEMPERATURE PROTEIN 1"/>
    <property type="match status" value="1"/>
</dbReference>
<keyword evidence="1" id="KW-1133">Transmembrane helix</keyword>
<proteinExistence type="predicted"/>
<organism evidence="2 3">
    <name type="scientific">Clonostachys rhizophaga</name>
    <dbReference type="NCBI Taxonomy" id="160324"/>
    <lineage>
        <taxon>Eukaryota</taxon>
        <taxon>Fungi</taxon>
        <taxon>Dikarya</taxon>
        <taxon>Ascomycota</taxon>
        <taxon>Pezizomycotina</taxon>
        <taxon>Sordariomycetes</taxon>
        <taxon>Hypocreomycetidae</taxon>
        <taxon>Hypocreales</taxon>
        <taxon>Bionectriaceae</taxon>
        <taxon>Clonostachys</taxon>
    </lineage>
</organism>
<accession>A0A9N9YKN6</accession>
<keyword evidence="1" id="KW-0472">Membrane</keyword>
<feature type="transmembrane region" description="Helical" evidence="1">
    <location>
        <begin position="153"/>
        <end position="176"/>
    </location>
</feature>